<feature type="chain" id="PRO_5004191140" evidence="1">
    <location>
        <begin position="26"/>
        <end position="169"/>
    </location>
</feature>
<dbReference type="AlphaFoldDB" id="Q1IR06"/>
<dbReference type="STRING" id="204669.Acid345_1693"/>
<proteinExistence type="predicted"/>
<name>Q1IR06_KORVE</name>
<dbReference type="HOGENOM" id="CLU_131439_0_0_0"/>
<gene>
    <name evidence="2" type="ordered locus">Acid345_1693</name>
</gene>
<reference evidence="2 3" key="1">
    <citation type="journal article" date="2009" name="Appl. Environ. Microbiol.">
        <title>Three genomes from the phylum Acidobacteria provide insight into the lifestyles of these microorganisms in soils.</title>
        <authorList>
            <person name="Ward N.L."/>
            <person name="Challacombe J.F."/>
            <person name="Janssen P.H."/>
            <person name="Henrissat B."/>
            <person name="Coutinho P.M."/>
            <person name="Wu M."/>
            <person name="Xie G."/>
            <person name="Haft D.H."/>
            <person name="Sait M."/>
            <person name="Badger J."/>
            <person name="Barabote R.D."/>
            <person name="Bradley B."/>
            <person name="Brettin T.S."/>
            <person name="Brinkac L.M."/>
            <person name="Bruce D."/>
            <person name="Creasy T."/>
            <person name="Daugherty S.C."/>
            <person name="Davidsen T.M."/>
            <person name="DeBoy R.T."/>
            <person name="Detter J.C."/>
            <person name="Dodson R.J."/>
            <person name="Durkin A.S."/>
            <person name="Ganapathy A."/>
            <person name="Gwinn-Giglio M."/>
            <person name="Han C.S."/>
            <person name="Khouri H."/>
            <person name="Kiss H."/>
            <person name="Kothari S.P."/>
            <person name="Madupu R."/>
            <person name="Nelson K.E."/>
            <person name="Nelson W.C."/>
            <person name="Paulsen I."/>
            <person name="Penn K."/>
            <person name="Ren Q."/>
            <person name="Rosovitz M.J."/>
            <person name="Selengut J.D."/>
            <person name="Shrivastava S."/>
            <person name="Sullivan S.A."/>
            <person name="Tapia R."/>
            <person name="Thompson L.S."/>
            <person name="Watkins K.L."/>
            <person name="Yang Q."/>
            <person name="Yu C."/>
            <person name="Zafar N."/>
            <person name="Zhou L."/>
            <person name="Kuske C.R."/>
        </authorList>
    </citation>
    <scope>NUCLEOTIDE SEQUENCE [LARGE SCALE GENOMIC DNA]</scope>
    <source>
        <strain evidence="2 3">Ellin345</strain>
    </source>
</reference>
<sequence length="169" mass="18193">MKTWMRATLSIALLLSCTVAALAQAKKTGVLEPADMKTILPSTYFFDGQSAPVQTRNSGAVRFDNGKLFIAALVDNSGYSTDVQAKYQGLLITETKITVGDKELGPGEYGFGFTKDGKFNVLNVAADEVFNVASQQDDAQKHPVPLKIAAADGGFRLYAGKKYVTFKAK</sequence>
<dbReference type="PROSITE" id="PS51257">
    <property type="entry name" value="PROKAR_LIPOPROTEIN"/>
    <property type="match status" value="1"/>
</dbReference>
<accession>Q1IR06</accession>
<dbReference type="KEGG" id="aba:Acid345_1693"/>
<keyword evidence="3" id="KW-1185">Reference proteome</keyword>
<organism evidence="2 3">
    <name type="scientific">Koribacter versatilis (strain Ellin345)</name>
    <dbReference type="NCBI Taxonomy" id="204669"/>
    <lineage>
        <taxon>Bacteria</taxon>
        <taxon>Pseudomonadati</taxon>
        <taxon>Acidobacteriota</taxon>
        <taxon>Terriglobia</taxon>
        <taxon>Terriglobales</taxon>
        <taxon>Candidatus Korobacteraceae</taxon>
        <taxon>Candidatus Korobacter</taxon>
    </lineage>
</organism>
<dbReference type="EMBL" id="CP000360">
    <property type="protein sequence ID" value="ABF40694.1"/>
    <property type="molecule type" value="Genomic_DNA"/>
</dbReference>
<protein>
    <submittedName>
        <fullName evidence="2">Uncharacterized protein</fullName>
    </submittedName>
</protein>
<feature type="signal peptide" evidence="1">
    <location>
        <begin position="1"/>
        <end position="25"/>
    </location>
</feature>
<dbReference type="EnsemblBacteria" id="ABF40694">
    <property type="protein sequence ID" value="ABF40694"/>
    <property type="gene ID" value="Acid345_1693"/>
</dbReference>
<evidence type="ECO:0000313" key="3">
    <source>
        <dbReference type="Proteomes" id="UP000002432"/>
    </source>
</evidence>
<evidence type="ECO:0000313" key="2">
    <source>
        <dbReference type="EMBL" id="ABF40694.1"/>
    </source>
</evidence>
<dbReference type="eggNOG" id="ENOG50332FW">
    <property type="taxonomic scope" value="Bacteria"/>
</dbReference>
<keyword evidence="1" id="KW-0732">Signal</keyword>
<dbReference type="RefSeq" id="WP_011522496.1">
    <property type="nucleotide sequence ID" value="NC_008009.1"/>
</dbReference>
<dbReference type="OrthoDB" id="120644at2"/>
<evidence type="ECO:0000256" key="1">
    <source>
        <dbReference type="SAM" id="SignalP"/>
    </source>
</evidence>
<dbReference type="Proteomes" id="UP000002432">
    <property type="component" value="Chromosome"/>
</dbReference>